<organism evidence="1">
    <name type="scientific">Fagus sylvatica</name>
    <name type="common">Beechnut</name>
    <dbReference type="NCBI Taxonomy" id="28930"/>
    <lineage>
        <taxon>Eukaryota</taxon>
        <taxon>Viridiplantae</taxon>
        <taxon>Streptophyta</taxon>
        <taxon>Embryophyta</taxon>
        <taxon>Tracheophyta</taxon>
        <taxon>Spermatophyta</taxon>
        <taxon>Magnoliopsida</taxon>
        <taxon>eudicotyledons</taxon>
        <taxon>Gunneridae</taxon>
        <taxon>Pentapetalae</taxon>
        <taxon>rosids</taxon>
        <taxon>fabids</taxon>
        <taxon>Fagales</taxon>
        <taxon>Fagaceae</taxon>
        <taxon>Fagus</taxon>
    </lineage>
</organism>
<accession>A0A2N9ET80</accession>
<name>A0A2N9ET80_FAGSY</name>
<protein>
    <submittedName>
        <fullName evidence="1">Uncharacterized protein</fullName>
    </submittedName>
</protein>
<sequence length="278" mass="29423">MPPAVSLSFSLDTDCNRFGAFGRGGLKNNGAEVDTWLIFSLGTGPTGPMVLHPELAFPRTTPPPRAGPGALCLCSFSAPSLCRPRSGPDEAVGELVVEGGAVGLELGSELVVEGGTVGLELGSELLVDGSAGGLLGLWVRDAYLPLQFWPPLAPSASRRGVYELSPPNPELEDLILFHRAILASTTSSTSRTVHSRLGTATNPKPKIAFLFLTNSDLSFAPLWNKFFNTTNPSLISAACPSASRRLPSLPHAGVSLTPMTLFHWCRLCFPLPLSPPPR</sequence>
<proteinExistence type="predicted"/>
<reference evidence="1" key="1">
    <citation type="submission" date="2018-02" db="EMBL/GenBank/DDBJ databases">
        <authorList>
            <person name="Cohen D.B."/>
            <person name="Kent A.D."/>
        </authorList>
    </citation>
    <scope>NUCLEOTIDE SEQUENCE</scope>
</reference>
<gene>
    <name evidence="1" type="ORF">FSB_LOCUS5957</name>
</gene>
<dbReference type="AlphaFoldDB" id="A0A2N9ET80"/>
<dbReference type="EMBL" id="OIVN01000310">
    <property type="protein sequence ID" value="SPC78075.1"/>
    <property type="molecule type" value="Genomic_DNA"/>
</dbReference>
<evidence type="ECO:0000313" key="1">
    <source>
        <dbReference type="EMBL" id="SPC78075.1"/>
    </source>
</evidence>